<dbReference type="STRING" id="9402.L5L7M3"/>
<gene>
    <name evidence="2" type="ORF">PAL_GLEAN10003618</name>
</gene>
<evidence type="ECO:0000256" key="1">
    <source>
        <dbReference type="SAM" id="Phobius"/>
    </source>
</evidence>
<dbReference type="InParanoid" id="L5L7M3"/>
<organism evidence="2 3">
    <name type="scientific">Pteropus alecto</name>
    <name type="common">Black flying fox</name>
    <dbReference type="NCBI Taxonomy" id="9402"/>
    <lineage>
        <taxon>Eukaryota</taxon>
        <taxon>Metazoa</taxon>
        <taxon>Chordata</taxon>
        <taxon>Craniata</taxon>
        <taxon>Vertebrata</taxon>
        <taxon>Euteleostomi</taxon>
        <taxon>Mammalia</taxon>
        <taxon>Eutheria</taxon>
        <taxon>Laurasiatheria</taxon>
        <taxon>Chiroptera</taxon>
        <taxon>Yinpterochiroptera</taxon>
        <taxon>Pteropodoidea</taxon>
        <taxon>Pteropodidae</taxon>
        <taxon>Pteropodinae</taxon>
        <taxon>Pteropus</taxon>
    </lineage>
</organism>
<keyword evidence="3" id="KW-1185">Reference proteome</keyword>
<dbReference type="PANTHER" id="PTHR46106:SF5">
    <property type="entry name" value="RECEPTOR-TYPE TYROSINE-PROTEIN PHOSPHATASE N2"/>
    <property type="match status" value="1"/>
</dbReference>
<dbReference type="InterPro" id="IPR033522">
    <property type="entry name" value="IA-2/IA-2_beta"/>
</dbReference>
<dbReference type="GO" id="GO:0030141">
    <property type="term" value="C:secretory granule"/>
    <property type="evidence" value="ECO:0007669"/>
    <property type="project" value="InterPro"/>
</dbReference>
<keyword evidence="1" id="KW-0812">Transmembrane</keyword>
<dbReference type="EMBL" id="KB030273">
    <property type="protein sequence ID" value="ELK19043.1"/>
    <property type="molecule type" value="Genomic_DNA"/>
</dbReference>
<sequence>MLLGTCRRSWLTLREGPPGAGTRGQAAASADGSEQAFEGGLLDARLAGPPPDGRILLRVIPGSMVTLAAYPLSQNSAAEPSVFQRQRPRARAQLKVPYEAAIELSSQGSAPRHQKSKIKLLPHQAAQEDSTKFVVLTLVSIAAIVGVLLASGAVYCLRHSSRSRLKEKLSGLGDPGPDATAAYQVKRLLPYVLL</sequence>
<proteinExistence type="predicted"/>
<feature type="transmembrane region" description="Helical" evidence="1">
    <location>
        <begin position="133"/>
        <end position="157"/>
    </location>
</feature>
<dbReference type="AlphaFoldDB" id="L5L7M3"/>
<evidence type="ECO:0000313" key="3">
    <source>
        <dbReference type="Proteomes" id="UP000010552"/>
    </source>
</evidence>
<dbReference type="Proteomes" id="UP000010552">
    <property type="component" value="Unassembled WGS sequence"/>
</dbReference>
<name>L5L7M3_PTEAL</name>
<keyword evidence="1" id="KW-1133">Transmembrane helix</keyword>
<dbReference type="GO" id="GO:0051046">
    <property type="term" value="P:regulation of secretion"/>
    <property type="evidence" value="ECO:0007669"/>
    <property type="project" value="TreeGrafter"/>
</dbReference>
<dbReference type="GO" id="GO:0045202">
    <property type="term" value="C:synapse"/>
    <property type="evidence" value="ECO:0007669"/>
    <property type="project" value="TreeGrafter"/>
</dbReference>
<protein>
    <submittedName>
        <fullName evidence="2">Receptor-type tyrosine-protein phosphatase N2</fullName>
    </submittedName>
</protein>
<accession>L5L7M3</accession>
<dbReference type="GO" id="GO:0035773">
    <property type="term" value="P:insulin secretion involved in cellular response to glucose stimulus"/>
    <property type="evidence" value="ECO:0007669"/>
    <property type="project" value="TreeGrafter"/>
</dbReference>
<keyword evidence="1" id="KW-0472">Membrane</keyword>
<dbReference type="PANTHER" id="PTHR46106">
    <property type="entry name" value="IA-2 PROTEIN TYROSINE PHOSPHATASE, ISOFORM C"/>
    <property type="match status" value="1"/>
</dbReference>
<evidence type="ECO:0000313" key="2">
    <source>
        <dbReference type="EMBL" id="ELK19043.1"/>
    </source>
</evidence>
<reference evidence="3" key="1">
    <citation type="journal article" date="2013" name="Science">
        <title>Comparative analysis of bat genomes provides insight into the evolution of flight and immunity.</title>
        <authorList>
            <person name="Zhang G."/>
            <person name="Cowled C."/>
            <person name="Shi Z."/>
            <person name="Huang Z."/>
            <person name="Bishop-Lilly K.A."/>
            <person name="Fang X."/>
            <person name="Wynne J.W."/>
            <person name="Xiong Z."/>
            <person name="Baker M.L."/>
            <person name="Zhao W."/>
            <person name="Tachedjian M."/>
            <person name="Zhu Y."/>
            <person name="Zhou P."/>
            <person name="Jiang X."/>
            <person name="Ng J."/>
            <person name="Yang L."/>
            <person name="Wu L."/>
            <person name="Xiao J."/>
            <person name="Feng Y."/>
            <person name="Chen Y."/>
            <person name="Sun X."/>
            <person name="Zhang Y."/>
            <person name="Marsh G.A."/>
            <person name="Crameri G."/>
            <person name="Broder C.C."/>
            <person name="Frey K.G."/>
            <person name="Wang L.F."/>
            <person name="Wang J."/>
        </authorList>
    </citation>
    <scope>NUCLEOTIDE SEQUENCE [LARGE SCALE GENOMIC DNA]</scope>
</reference>
<keyword evidence="2" id="KW-0675">Receptor</keyword>